<dbReference type="InterPro" id="IPR029062">
    <property type="entry name" value="Class_I_gatase-like"/>
</dbReference>
<dbReference type="Proteomes" id="UP000321764">
    <property type="component" value="Unassembled WGS sequence"/>
</dbReference>
<evidence type="ECO:0000313" key="5">
    <source>
        <dbReference type="EMBL" id="TXR54475.1"/>
    </source>
</evidence>
<dbReference type="PROSITE" id="PS01124">
    <property type="entry name" value="HTH_ARAC_FAMILY_2"/>
    <property type="match status" value="1"/>
</dbReference>
<dbReference type="PROSITE" id="PS00041">
    <property type="entry name" value="HTH_ARAC_FAMILY_1"/>
    <property type="match status" value="1"/>
</dbReference>
<dbReference type="AlphaFoldDB" id="A0A5C8Z8L5"/>
<name>A0A5C8Z8L5_9GAMM</name>
<evidence type="ECO:0000256" key="2">
    <source>
        <dbReference type="ARBA" id="ARBA00023125"/>
    </source>
</evidence>
<dbReference type="InterPro" id="IPR050204">
    <property type="entry name" value="AraC_XylS_family_regulators"/>
</dbReference>
<keyword evidence="6" id="KW-1185">Reference proteome</keyword>
<organism evidence="5 6">
    <name type="scientific">Reinekea thalattae</name>
    <dbReference type="NCBI Taxonomy" id="2593301"/>
    <lineage>
        <taxon>Bacteria</taxon>
        <taxon>Pseudomonadati</taxon>
        <taxon>Pseudomonadota</taxon>
        <taxon>Gammaproteobacteria</taxon>
        <taxon>Oceanospirillales</taxon>
        <taxon>Saccharospirillaceae</taxon>
        <taxon>Reinekea</taxon>
    </lineage>
</organism>
<dbReference type="GO" id="GO:0043565">
    <property type="term" value="F:sequence-specific DNA binding"/>
    <property type="evidence" value="ECO:0007669"/>
    <property type="project" value="InterPro"/>
</dbReference>
<dbReference type="SMART" id="SM00342">
    <property type="entry name" value="HTH_ARAC"/>
    <property type="match status" value="1"/>
</dbReference>
<keyword evidence="3" id="KW-0804">Transcription</keyword>
<evidence type="ECO:0000313" key="6">
    <source>
        <dbReference type="Proteomes" id="UP000321764"/>
    </source>
</evidence>
<sequence length="320" mass="35489">MPLSIGFILLPNYSSMSYVSAMEPLLMCNELMGESSFEFFTVSLKNHKTVSSLGNSVDTHYCLDDAPEADCWVVAGTTPARHTDSQALTEFLKSKHQKTLIGLASGSYSLANADQLDGYRAVVHCLSYESLMVNHKAILLAQEQFCIDRGRLTCRGGSASLDLMLMWIAQLIGAETAEAISKHFVNERLGSADSISHQQLNARTKLEQPKLAEALTLMENNIEEPLSTDDIAYHVAMSRRQLERLFKKHLNSVPSRYYLRVRLEKARALLFSSQRSLAEIGLSCGFSSGAHFSTAYRNQYGLTPSEDRSLHSAVGKIENL</sequence>
<reference evidence="5 6" key="1">
    <citation type="submission" date="2019-07" db="EMBL/GenBank/DDBJ databases">
        <title>Reinekea sp. strain SSH23 genome sequencing and assembly.</title>
        <authorList>
            <person name="Kim I."/>
        </authorList>
    </citation>
    <scope>NUCLEOTIDE SEQUENCE [LARGE SCALE GENOMIC DNA]</scope>
    <source>
        <strain evidence="5 6">SSH23</strain>
    </source>
</reference>
<dbReference type="SUPFAM" id="SSF46689">
    <property type="entry name" value="Homeodomain-like"/>
    <property type="match status" value="2"/>
</dbReference>
<dbReference type="InterPro" id="IPR018060">
    <property type="entry name" value="HTH_AraC"/>
</dbReference>
<gene>
    <name evidence="5" type="ORF">FME95_08055</name>
</gene>
<dbReference type="SUPFAM" id="SSF52317">
    <property type="entry name" value="Class I glutamine amidotransferase-like"/>
    <property type="match status" value="1"/>
</dbReference>
<keyword evidence="1" id="KW-0805">Transcription regulation</keyword>
<comment type="caution">
    <text evidence="5">The sequence shown here is derived from an EMBL/GenBank/DDBJ whole genome shotgun (WGS) entry which is preliminary data.</text>
</comment>
<dbReference type="PRINTS" id="PR00032">
    <property type="entry name" value="HTHARAC"/>
</dbReference>
<feature type="domain" description="HTH araC/xylS-type" evidence="4">
    <location>
        <begin position="212"/>
        <end position="310"/>
    </location>
</feature>
<protein>
    <submittedName>
        <fullName evidence="5">GlxA family transcriptional regulator</fullName>
    </submittedName>
</protein>
<keyword evidence="2" id="KW-0238">DNA-binding</keyword>
<evidence type="ECO:0000256" key="1">
    <source>
        <dbReference type="ARBA" id="ARBA00023015"/>
    </source>
</evidence>
<dbReference type="EMBL" id="VKAD01000001">
    <property type="protein sequence ID" value="TXR54475.1"/>
    <property type="molecule type" value="Genomic_DNA"/>
</dbReference>
<dbReference type="RefSeq" id="WP_147713873.1">
    <property type="nucleotide sequence ID" value="NZ_VKAD01000001.1"/>
</dbReference>
<accession>A0A5C8Z8L5</accession>
<dbReference type="GO" id="GO:0003700">
    <property type="term" value="F:DNA-binding transcription factor activity"/>
    <property type="evidence" value="ECO:0007669"/>
    <property type="project" value="InterPro"/>
</dbReference>
<dbReference type="PANTHER" id="PTHR46796">
    <property type="entry name" value="HTH-TYPE TRANSCRIPTIONAL ACTIVATOR RHAS-RELATED"/>
    <property type="match status" value="1"/>
</dbReference>
<dbReference type="InterPro" id="IPR018062">
    <property type="entry name" value="HTH_AraC-typ_CS"/>
</dbReference>
<dbReference type="InterPro" id="IPR020449">
    <property type="entry name" value="Tscrpt_reg_AraC-type_HTH"/>
</dbReference>
<dbReference type="Pfam" id="PF12833">
    <property type="entry name" value="HTH_18"/>
    <property type="match status" value="1"/>
</dbReference>
<proteinExistence type="predicted"/>
<evidence type="ECO:0000259" key="4">
    <source>
        <dbReference type="PROSITE" id="PS01124"/>
    </source>
</evidence>
<dbReference type="OrthoDB" id="6057514at2"/>
<dbReference type="Gene3D" id="1.10.10.60">
    <property type="entry name" value="Homeodomain-like"/>
    <property type="match status" value="1"/>
</dbReference>
<dbReference type="InterPro" id="IPR009057">
    <property type="entry name" value="Homeodomain-like_sf"/>
</dbReference>
<dbReference type="CDD" id="cd03136">
    <property type="entry name" value="GATase1_AraC_ArgR_like"/>
    <property type="match status" value="1"/>
</dbReference>
<dbReference type="Gene3D" id="3.40.50.880">
    <property type="match status" value="1"/>
</dbReference>
<evidence type="ECO:0000256" key="3">
    <source>
        <dbReference type="ARBA" id="ARBA00023163"/>
    </source>
</evidence>